<proteinExistence type="predicted"/>
<dbReference type="InParanoid" id="K1WS86"/>
<dbReference type="EMBL" id="JH921440">
    <property type="protein sequence ID" value="EKD15916.1"/>
    <property type="molecule type" value="Genomic_DNA"/>
</dbReference>
<sequence length="177" mass="19157">MPASHLPYPDCTFTNSSQKPLVAPVETERKRYEDSSRASATAIRFAGALVTEAPASGSRPVEIVSSCGLCQQRARHPTNNLLTPTRADQSTCDALYQILDTQTPLRNILGDRFLGPANGRYHRSTRRYPSTRSALSELEVEIIVLSLLHPPRSPAGDTGAVGKSCGEVIQASPDIQI</sequence>
<accession>K1WS86</accession>
<evidence type="ECO:0000313" key="2">
    <source>
        <dbReference type="Proteomes" id="UP000006753"/>
    </source>
</evidence>
<dbReference type="KEGG" id="mbe:MBM_05927"/>
<dbReference type="AlphaFoldDB" id="K1WS86"/>
<reference evidence="1 2" key="1">
    <citation type="journal article" date="2012" name="BMC Genomics">
        <title>Sequencing the genome of Marssonina brunnea reveals fungus-poplar co-evolution.</title>
        <authorList>
            <person name="Zhu S."/>
            <person name="Cao Y.-Z."/>
            <person name="Jiang C."/>
            <person name="Tan B.-Y."/>
            <person name="Wang Z."/>
            <person name="Feng S."/>
            <person name="Zhang L."/>
            <person name="Su X.-H."/>
            <person name="Brejova B."/>
            <person name="Vinar T."/>
            <person name="Xu M."/>
            <person name="Wang M.-X."/>
            <person name="Zhang S.-G."/>
            <person name="Huang M.-R."/>
            <person name="Wu R."/>
            <person name="Zhou Y."/>
        </authorList>
    </citation>
    <scope>NUCLEOTIDE SEQUENCE [LARGE SCALE GENOMIC DNA]</scope>
    <source>
        <strain evidence="1 2">MB_m1</strain>
    </source>
</reference>
<dbReference type="HOGENOM" id="CLU_1518185_0_0_1"/>
<protein>
    <submittedName>
        <fullName evidence="1">Uncharacterized protein</fullName>
    </submittedName>
</protein>
<evidence type="ECO:0000313" key="1">
    <source>
        <dbReference type="EMBL" id="EKD15916.1"/>
    </source>
</evidence>
<keyword evidence="2" id="KW-1185">Reference proteome</keyword>
<gene>
    <name evidence="1" type="ORF">MBM_05927</name>
</gene>
<organism evidence="1 2">
    <name type="scientific">Marssonina brunnea f. sp. multigermtubi (strain MB_m1)</name>
    <name type="common">Marssonina leaf spot fungus</name>
    <dbReference type="NCBI Taxonomy" id="1072389"/>
    <lineage>
        <taxon>Eukaryota</taxon>
        <taxon>Fungi</taxon>
        <taxon>Dikarya</taxon>
        <taxon>Ascomycota</taxon>
        <taxon>Pezizomycotina</taxon>
        <taxon>Leotiomycetes</taxon>
        <taxon>Helotiales</taxon>
        <taxon>Drepanopezizaceae</taxon>
        <taxon>Drepanopeziza</taxon>
    </lineage>
</organism>
<name>K1WS86_MARBU</name>
<dbReference type="Proteomes" id="UP000006753">
    <property type="component" value="Unassembled WGS sequence"/>
</dbReference>